<keyword evidence="2" id="KW-1133">Transmembrane helix</keyword>
<organism evidence="3 4">
    <name type="scientific">Rhodovibrio salinarum</name>
    <dbReference type="NCBI Taxonomy" id="1087"/>
    <lineage>
        <taxon>Bacteria</taxon>
        <taxon>Pseudomonadati</taxon>
        <taxon>Pseudomonadota</taxon>
        <taxon>Alphaproteobacteria</taxon>
        <taxon>Rhodospirillales</taxon>
        <taxon>Rhodovibrionaceae</taxon>
        <taxon>Rhodovibrio</taxon>
    </lineage>
</organism>
<keyword evidence="2" id="KW-0812">Transmembrane</keyword>
<dbReference type="Proteomes" id="UP000778970">
    <property type="component" value="Unassembled WGS sequence"/>
</dbReference>
<dbReference type="RefSeq" id="WP_027288787.1">
    <property type="nucleotide sequence ID" value="NZ_NRRE01000026.1"/>
</dbReference>
<evidence type="ECO:0000256" key="2">
    <source>
        <dbReference type="SAM" id="Phobius"/>
    </source>
</evidence>
<feature type="compositionally biased region" description="Basic and acidic residues" evidence="1">
    <location>
        <begin position="185"/>
        <end position="197"/>
    </location>
</feature>
<dbReference type="EMBL" id="NRRE01000026">
    <property type="protein sequence ID" value="MBK1698070.1"/>
    <property type="molecule type" value="Genomic_DNA"/>
</dbReference>
<reference evidence="3" key="1">
    <citation type="submission" date="2017-08" db="EMBL/GenBank/DDBJ databases">
        <authorList>
            <person name="Imhoff J.F."/>
            <person name="Rahn T."/>
            <person name="Kuenzel S."/>
            <person name="Neulinger S.C."/>
        </authorList>
    </citation>
    <scope>NUCLEOTIDE SEQUENCE</scope>
    <source>
        <strain evidence="3">DSM 9154</strain>
    </source>
</reference>
<dbReference type="AlphaFoldDB" id="A0A934QKB8"/>
<feature type="transmembrane region" description="Helical" evidence="2">
    <location>
        <begin position="7"/>
        <end position="25"/>
    </location>
</feature>
<proteinExistence type="predicted"/>
<accession>A0A934QKB8</accession>
<sequence>MLAASDILVFSVQIAVLLLVAAVFWRPVAAVVLLACGVCGLAFALLGQGSGWLVVGVFAVFCAWRSLQVSFVQVKYAGLDVFSVKAPEKAPSETELLDKLVARMTEFNAVRRQRAEAAKAAAEAETVQAEPETAPANTRTNSRRERTERVSSGQRLDRFARRQLAGKSSSTRAMPETDEVPALPHDPDDAQKRRLDSTKTSPKAVA</sequence>
<protein>
    <submittedName>
        <fullName evidence="3">Uncharacterized protein</fullName>
    </submittedName>
</protein>
<evidence type="ECO:0000256" key="1">
    <source>
        <dbReference type="SAM" id="MobiDB-lite"/>
    </source>
</evidence>
<name>A0A934QKB8_9PROT</name>
<evidence type="ECO:0000313" key="4">
    <source>
        <dbReference type="Proteomes" id="UP000778970"/>
    </source>
</evidence>
<keyword evidence="2" id="KW-0472">Membrane</keyword>
<evidence type="ECO:0000313" key="3">
    <source>
        <dbReference type="EMBL" id="MBK1698070.1"/>
    </source>
</evidence>
<keyword evidence="4" id="KW-1185">Reference proteome</keyword>
<feature type="region of interest" description="Disordered" evidence="1">
    <location>
        <begin position="121"/>
        <end position="206"/>
    </location>
</feature>
<comment type="caution">
    <text evidence="3">The sequence shown here is derived from an EMBL/GenBank/DDBJ whole genome shotgun (WGS) entry which is preliminary data.</text>
</comment>
<feature type="compositionally biased region" description="Basic and acidic residues" evidence="1">
    <location>
        <begin position="142"/>
        <end position="160"/>
    </location>
</feature>
<gene>
    <name evidence="3" type="ORF">CKO21_12550</name>
</gene>
<feature type="compositionally biased region" description="Low complexity" evidence="1">
    <location>
        <begin position="121"/>
        <end position="140"/>
    </location>
</feature>
<reference evidence="3" key="2">
    <citation type="journal article" date="2020" name="Microorganisms">
        <title>Osmotic Adaptation and Compatible Solute Biosynthesis of Phototrophic Bacteria as Revealed from Genome Analyses.</title>
        <authorList>
            <person name="Imhoff J.F."/>
            <person name="Rahn T."/>
            <person name="Kunzel S."/>
            <person name="Keller A."/>
            <person name="Neulinger S.C."/>
        </authorList>
    </citation>
    <scope>NUCLEOTIDE SEQUENCE</scope>
    <source>
        <strain evidence="3">DSM 9154</strain>
    </source>
</reference>
<feature type="transmembrane region" description="Helical" evidence="2">
    <location>
        <begin position="31"/>
        <end position="64"/>
    </location>
</feature>